<evidence type="ECO:0000256" key="3">
    <source>
        <dbReference type="ARBA" id="ARBA00005467"/>
    </source>
</evidence>
<accession>A0A3P6V3W0</accession>
<name>A0A3P6V3W0_LITSI</name>
<feature type="region of interest" description="Disordered" evidence="9">
    <location>
        <begin position="1"/>
        <end position="69"/>
    </location>
</feature>
<comment type="similarity">
    <text evidence="4">Belongs to the NRDE2 family.</text>
</comment>
<feature type="transmembrane region" description="Helical" evidence="10">
    <location>
        <begin position="1211"/>
        <end position="1232"/>
    </location>
</feature>
<feature type="transmembrane region" description="Helical" evidence="10">
    <location>
        <begin position="1150"/>
        <end position="1168"/>
    </location>
</feature>
<dbReference type="GO" id="GO:1902369">
    <property type="term" value="P:negative regulation of RNA catabolic process"/>
    <property type="evidence" value="ECO:0007669"/>
    <property type="project" value="TreeGrafter"/>
</dbReference>
<evidence type="ECO:0000256" key="5">
    <source>
        <dbReference type="ARBA" id="ARBA00022692"/>
    </source>
</evidence>
<evidence type="ECO:0000256" key="2">
    <source>
        <dbReference type="ARBA" id="ARBA00004141"/>
    </source>
</evidence>
<dbReference type="Proteomes" id="UP000277928">
    <property type="component" value="Unassembled WGS sequence"/>
</dbReference>
<evidence type="ECO:0000256" key="10">
    <source>
        <dbReference type="SAM" id="Phobius"/>
    </source>
</evidence>
<comment type="similarity">
    <text evidence="3">Belongs to the TVP23 family.</text>
</comment>
<keyword evidence="8" id="KW-0539">Nucleus</keyword>
<keyword evidence="6 10" id="KW-1133">Transmembrane helix</keyword>
<evidence type="ECO:0000256" key="8">
    <source>
        <dbReference type="ARBA" id="ARBA00023242"/>
    </source>
</evidence>
<feature type="compositionally biased region" description="Low complexity" evidence="9">
    <location>
        <begin position="124"/>
        <end position="145"/>
    </location>
</feature>
<dbReference type="EMBL" id="UYRX01000632">
    <property type="protein sequence ID" value="VDK84751.1"/>
    <property type="molecule type" value="Genomic_DNA"/>
</dbReference>
<dbReference type="GO" id="GO:0031048">
    <property type="term" value="P:regulatory ncRNA-mediated heterochromatin formation"/>
    <property type="evidence" value="ECO:0007669"/>
    <property type="project" value="TreeGrafter"/>
</dbReference>
<evidence type="ECO:0000256" key="4">
    <source>
        <dbReference type="ARBA" id="ARBA00009265"/>
    </source>
</evidence>
<evidence type="ECO:0000313" key="11">
    <source>
        <dbReference type="EMBL" id="VDK84751.1"/>
    </source>
</evidence>
<keyword evidence="12" id="KW-1185">Reference proteome</keyword>
<keyword evidence="5 10" id="KW-0812">Transmembrane</keyword>
<feature type="compositionally biased region" description="Basic residues" evidence="9">
    <location>
        <begin position="100"/>
        <end position="123"/>
    </location>
</feature>
<dbReference type="InterPro" id="IPR008564">
    <property type="entry name" value="TVP23-like"/>
</dbReference>
<keyword evidence="7 10" id="KW-0472">Membrane</keyword>
<dbReference type="PANTHER" id="PTHR13471">
    <property type="entry name" value="TETRATRICOPEPTIDE-LIKE HELICAL"/>
    <property type="match status" value="1"/>
</dbReference>
<reference evidence="11 12" key="1">
    <citation type="submission" date="2018-08" db="EMBL/GenBank/DDBJ databases">
        <authorList>
            <person name="Laetsch R D."/>
            <person name="Stevens L."/>
            <person name="Kumar S."/>
            <person name="Blaxter L. M."/>
        </authorList>
    </citation>
    <scope>NUCLEOTIDE SEQUENCE [LARGE SCALE GENOMIC DNA]</scope>
</reference>
<dbReference type="InterPro" id="IPR013633">
    <property type="entry name" value="NRDE-2"/>
</dbReference>
<dbReference type="Pfam" id="PF05832">
    <property type="entry name" value="DUF846"/>
    <property type="match status" value="1"/>
</dbReference>
<dbReference type="GO" id="GO:0016020">
    <property type="term" value="C:membrane"/>
    <property type="evidence" value="ECO:0007669"/>
    <property type="project" value="UniProtKB-SubCell"/>
</dbReference>
<proteinExistence type="inferred from homology"/>
<dbReference type="PANTHER" id="PTHR13471:SF0">
    <property type="entry name" value="NUCLEAR EXOSOME REGULATOR NRDE2"/>
    <property type="match status" value="1"/>
</dbReference>
<evidence type="ECO:0008006" key="13">
    <source>
        <dbReference type="Google" id="ProtNLM"/>
    </source>
</evidence>
<feature type="compositionally biased region" description="Basic and acidic residues" evidence="9">
    <location>
        <begin position="41"/>
        <end position="67"/>
    </location>
</feature>
<evidence type="ECO:0000313" key="12">
    <source>
        <dbReference type="Proteomes" id="UP000277928"/>
    </source>
</evidence>
<sequence length="1296" mass="151309">MFPAYDRDYHPRHTAPSDEDNDFSGRFSSFASRSKRKKRSKDQARDERQEKKTKEEVKRRKEFERKQMLSQYSVKIVGINSDDESDIEVPMDIKSASSIAKKRKSKYSSRKKKRTSGHKRSRRSTSSSSSSSKLSDSSKDSFSSDASKKKYKGQSSVPQMLCANHRWGFITEFDPSIARSFMMMDFKGDRSNLHYESLYKKDVAEYGLVFKKVLGGNEILEKQVLKQIYFGTPGHKSDFQRYFSDKVKKVWKEKPERLWRRKELKPFTDYIELSRFALLEDDLKDESGNLSLEKCNGVQGGRSLIEAPAEAKSRQYNAELGRDRYNIELWLKFLAVQDEVFLAQDSLEGRKKTRNERLTNRELLERKMSILDKVEFKHVNDPEMWEGILGLLESDTRRFNLFNQCIKMKICLEKLDEIRSGKLLSHKTLPNTEKFMASVILRRIRLLLKCGHTEKAIATAQATCEFNLCVPESFENADLEDKRKLFEAFWDSGIARIGDEGAEGWARSMEHIKEGTVKTDRSISEEEQLEYDKKEEELCSRVGSDGLNLPNRLVWIEIERLRTQYQWRPIRDLGATFDDRERVVTFQDIEDVLYVFSQPVAFDLFCSILEEFGAVIYNRNSTLPANIMHEFAIFPDLSLRLKNFIKSLCGFFELASSYVQKERDLLLSSQLLTYLNFLKMDNDLNEKMRVKKFRDEAKKICHKNNNVNNISLMATYAEKMCELGEKQTAKICADKFLITNLWRETEATRAVSLFRMAIVSISATDDETEKRRLIANFICEGKPTANATMDAKKIENQVNIRLHDLTTKCPQETWEGSIVDLAASLTLLFAYYYADKSKRLYNLKKCYSTLSGIMTNNSQRRFTKKYLELLQIHITNNPCEPKRLLMEASLMAHQKFPTEISFLKIYIDCCAVGTRVIHLRRFLESDVEDWYTNYYRAFGCVYLELLRHRRLLEASDFQSPELHRIRAAVKKSSERICHRDDVFWRLLLFIENERKDTLRAREVFYLAYAECPWSKMLIMDYKDVNAGEHEKLLDALIEKKLRLRCEHEEIEPFVSNVTSGTQYIWLFEVLVYNMWLSLFTNYAMRWYSKSYEDNMVVGFDSKLNISQGQGFAASTARGTFSHPSIVLSHVIFRSAAIFFYVFAYFFTNSFIIHFLVILTLLSIDFWTVKNITGRLLVGLRWWNFVDAEGKNHWRYESAKDTSRFDVLERQIFWSALVAAPAMWAVLVCIAFVTLKWEWMVVAIMGLLMNGANLYGYLRCRWRTANEFTSYISKMSFLSVLSKSSDAQRDRQSSQII</sequence>
<evidence type="ECO:0000256" key="1">
    <source>
        <dbReference type="ARBA" id="ARBA00004123"/>
    </source>
</evidence>
<evidence type="ECO:0000256" key="6">
    <source>
        <dbReference type="ARBA" id="ARBA00022989"/>
    </source>
</evidence>
<feature type="region of interest" description="Disordered" evidence="9">
    <location>
        <begin position="97"/>
        <end position="155"/>
    </location>
</feature>
<protein>
    <recommendedName>
        <fullName evidence="13">Golgi apparatus membrane protein TVP23 homolog</fullName>
    </recommendedName>
</protein>
<gene>
    <name evidence="11" type="ORF">NLS_LOCUS6800</name>
</gene>
<dbReference type="OMA" id="RRNSLYW"/>
<evidence type="ECO:0000256" key="9">
    <source>
        <dbReference type="SAM" id="MobiDB-lite"/>
    </source>
</evidence>
<dbReference type="Pfam" id="PF08424">
    <property type="entry name" value="NRDE-2"/>
    <property type="match status" value="1"/>
</dbReference>
<organism evidence="11 12">
    <name type="scientific">Litomosoides sigmodontis</name>
    <name type="common">Filarial nematode worm</name>
    <dbReference type="NCBI Taxonomy" id="42156"/>
    <lineage>
        <taxon>Eukaryota</taxon>
        <taxon>Metazoa</taxon>
        <taxon>Ecdysozoa</taxon>
        <taxon>Nematoda</taxon>
        <taxon>Chromadorea</taxon>
        <taxon>Rhabditida</taxon>
        <taxon>Spirurina</taxon>
        <taxon>Spiruromorpha</taxon>
        <taxon>Filarioidea</taxon>
        <taxon>Onchocercidae</taxon>
        <taxon>Litomosoides</taxon>
    </lineage>
</organism>
<dbReference type="OrthoDB" id="5804141at2759"/>
<dbReference type="STRING" id="42156.A0A3P6V3W0"/>
<comment type="subcellular location">
    <subcellularLocation>
        <location evidence="2">Membrane</location>
        <topology evidence="2">Multi-pass membrane protein</topology>
    </subcellularLocation>
    <subcellularLocation>
        <location evidence="1">Nucleus</location>
    </subcellularLocation>
</comment>
<feature type="compositionally biased region" description="Basic and acidic residues" evidence="9">
    <location>
        <begin position="1"/>
        <end position="11"/>
    </location>
</feature>
<feature type="transmembrane region" description="Helical" evidence="10">
    <location>
        <begin position="1238"/>
        <end position="1257"/>
    </location>
</feature>
<dbReference type="GO" id="GO:0071013">
    <property type="term" value="C:catalytic step 2 spliceosome"/>
    <property type="evidence" value="ECO:0007669"/>
    <property type="project" value="TreeGrafter"/>
</dbReference>
<evidence type="ECO:0000256" key="7">
    <source>
        <dbReference type="ARBA" id="ARBA00023136"/>
    </source>
</evidence>